<gene>
    <name evidence="2" type="ORF">M9Y10_033290</name>
</gene>
<protein>
    <submittedName>
        <fullName evidence="2">Uncharacterized protein</fullName>
    </submittedName>
</protein>
<name>A0ABR2KBV3_9EUKA</name>
<evidence type="ECO:0000313" key="2">
    <source>
        <dbReference type="EMBL" id="KAK8888559.1"/>
    </source>
</evidence>
<keyword evidence="1" id="KW-0812">Transmembrane</keyword>
<evidence type="ECO:0000256" key="1">
    <source>
        <dbReference type="SAM" id="Phobius"/>
    </source>
</evidence>
<reference evidence="2 3" key="1">
    <citation type="submission" date="2024-04" db="EMBL/GenBank/DDBJ databases">
        <title>Tritrichomonas musculus Genome.</title>
        <authorList>
            <person name="Alves-Ferreira E."/>
            <person name="Grigg M."/>
            <person name="Lorenzi H."/>
            <person name="Galac M."/>
        </authorList>
    </citation>
    <scope>NUCLEOTIDE SEQUENCE [LARGE SCALE GENOMIC DNA]</scope>
    <source>
        <strain evidence="2 3">EAF2021</strain>
    </source>
</reference>
<organism evidence="2 3">
    <name type="scientific">Tritrichomonas musculus</name>
    <dbReference type="NCBI Taxonomy" id="1915356"/>
    <lineage>
        <taxon>Eukaryota</taxon>
        <taxon>Metamonada</taxon>
        <taxon>Parabasalia</taxon>
        <taxon>Tritrichomonadida</taxon>
        <taxon>Tritrichomonadidae</taxon>
        <taxon>Tritrichomonas</taxon>
    </lineage>
</organism>
<proteinExistence type="predicted"/>
<keyword evidence="1" id="KW-0472">Membrane</keyword>
<feature type="transmembrane region" description="Helical" evidence="1">
    <location>
        <begin position="279"/>
        <end position="301"/>
    </location>
</feature>
<evidence type="ECO:0000313" key="3">
    <source>
        <dbReference type="Proteomes" id="UP001470230"/>
    </source>
</evidence>
<keyword evidence="3" id="KW-1185">Reference proteome</keyword>
<accession>A0ABR2KBV3</accession>
<dbReference type="Proteomes" id="UP001470230">
    <property type="component" value="Unassembled WGS sequence"/>
</dbReference>
<sequence length="324" mass="38237">MESKLSCKKYPIAEQSHSNDVALATIQEEYATVNEVNEVNEVLANNYVLKSELPDSNHWNLYYSTFTIFDQDSIENLIDLQYDSNTKKLSYYIETTFNGLLIFNDANKKHFLRTDFKKKICYLDEIYNCNKTANDNENEDKYIFDIDAEINGEIKNLEFYIDITSKLDNQTNNLTNILDNNYYTKAGCNNRFATKEEVNELKKENAILKATIAAFETRLISNFITSPAVESFNSFKSHYAQKYLKFATSTKLRYQIAALTWNDRTWAFEFVKNNFEDNWLYIFYLFLYLFHLLYSVILHFAEIFFDIHNIIYWNVGMITQKMIS</sequence>
<dbReference type="EMBL" id="JAPFFF010000005">
    <property type="protein sequence ID" value="KAK8888559.1"/>
    <property type="molecule type" value="Genomic_DNA"/>
</dbReference>
<comment type="caution">
    <text evidence="2">The sequence shown here is derived from an EMBL/GenBank/DDBJ whole genome shotgun (WGS) entry which is preliminary data.</text>
</comment>
<keyword evidence="1" id="KW-1133">Transmembrane helix</keyword>